<dbReference type="AlphaFoldDB" id="A0A379TYC5"/>
<dbReference type="EMBL" id="UGXH01000003">
    <property type="protein sequence ID" value="SUG55120.1"/>
    <property type="molecule type" value="Genomic_DNA"/>
</dbReference>
<gene>
    <name evidence="1" type="ORF">NCTC10060_02244</name>
</gene>
<sequence length="74" mass="8225">MYSDSLETHFVDRILHIQSRTEIMDLNRVALVSVCGACMAQGCATLRIRDSHKDEKMAAIHKALGECSAEHPVL</sequence>
<protein>
    <submittedName>
        <fullName evidence="1">Insertion element IS630 uncharacterized 39 kDa protein ISO-IS200 39 kDa protein</fullName>
    </submittedName>
</protein>
<accession>A0A379TYC5</accession>
<dbReference type="Proteomes" id="UP000254633">
    <property type="component" value="Unassembled WGS sequence"/>
</dbReference>
<evidence type="ECO:0000313" key="1">
    <source>
        <dbReference type="EMBL" id="SUG55120.1"/>
    </source>
</evidence>
<proteinExistence type="predicted"/>
<name>A0A379TYC5_SALDZ</name>
<evidence type="ECO:0000313" key="2">
    <source>
        <dbReference type="Proteomes" id="UP000254633"/>
    </source>
</evidence>
<organism evidence="1 2">
    <name type="scientific">Salmonella diarizonae</name>
    <dbReference type="NCBI Taxonomy" id="59204"/>
    <lineage>
        <taxon>Bacteria</taxon>
        <taxon>Pseudomonadati</taxon>
        <taxon>Pseudomonadota</taxon>
        <taxon>Gammaproteobacteria</taxon>
        <taxon>Enterobacterales</taxon>
        <taxon>Enterobacteriaceae</taxon>
        <taxon>Salmonella</taxon>
    </lineage>
</organism>
<reference evidence="1 2" key="1">
    <citation type="submission" date="2018-06" db="EMBL/GenBank/DDBJ databases">
        <authorList>
            <consortium name="Pathogen Informatics"/>
            <person name="Doyle S."/>
        </authorList>
    </citation>
    <scope>NUCLEOTIDE SEQUENCE [LARGE SCALE GENOMIC DNA]</scope>
    <source>
        <strain evidence="1 2">NCTC10060</strain>
    </source>
</reference>